<sequence>DTQSRSQSTARDRHGSSIGGSHQLETFNITAEFEQLEREVAQFKAQVLVLGQDNADLLLELTANHAIHACARTAQVKQ</sequence>
<feature type="region of interest" description="Disordered" evidence="1">
    <location>
        <begin position="1"/>
        <end position="22"/>
    </location>
</feature>
<dbReference type="VEuPathDB" id="FungiDB:H257_08291"/>
<organism evidence="2 3">
    <name type="scientific">Aphanomyces astaci</name>
    <name type="common">Crayfish plague agent</name>
    <dbReference type="NCBI Taxonomy" id="112090"/>
    <lineage>
        <taxon>Eukaryota</taxon>
        <taxon>Sar</taxon>
        <taxon>Stramenopiles</taxon>
        <taxon>Oomycota</taxon>
        <taxon>Saprolegniomycetes</taxon>
        <taxon>Saprolegniales</taxon>
        <taxon>Verrucalvaceae</taxon>
        <taxon>Aphanomyces</taxon>
    </lineage>
</organism>
<evidence type="ECO:0000256" key="1">
    <source>
        <dbReference type="SAM" id="MobiDB-lite"/>
    </source>
</evidence>
<name>A0A3R7ATV0_APHAT</name>
<dbReference type="Proteomes" id="UP000286510">
    <property type="component" value="Unassembled WGS sequence"/>
</dbReference>
<comment type="caution">
    <text evidence="2">The sequence shown here is derived from an EMBL/GenBank/DDBJ whole genome shotgun (WGS) entry which is preliminary data.</text>
</comment>
<evidence type="ECO:0000313" key="2">
    <source>
        <dbReference type="EMBL" id="RHZ07497.1"/>
    </source>
</evidence>
<accession>A0A3R7ATV0</accession>
<evidence type="ECO:0000313" key="3">
    <source>
        <dbReference type="Proteomes" id="UP000286510"/>
    </source>
</evidence>
<dbReference type="EMBL" id="QUTF01016196">
    <property type="protein sequence ID" value="RHZ07497.1"/>
    <property type="molecule type" value="Genomic_DNA"/>
</dbReference>
<proteinExistence type="predicted"/>
<reference evidence="2 3" key="1">
    <citation type="submission" date="2018-08" db="EMBL/GenBank/DDBJ databases">
        <title>Aphanomyces genome sequencing and annotation.</title>
        <authorList>
            <person name="Minardi D."/>
            <person name="Oidtmann B."/>
            <person name="Van Der Giezen M."/>
            <person name="Studholme D.J."/>
        </authorList>
    </citation>
    <scope>NUCLEOTIDE SEQUENCE [LARGE SCALE GENOMIC DNA]</scope>
    <source>
        <strain evidence="2 3">FDL457</strain>
    </source>
</reference>
<dbReference type="AlphaFoldDB" id="A0A3R7ATV0"/>
<protein>
    <submittedName>
        <fullName evidence="2">Uncharacterized protein</fullName>
    </submittedName>
</protein>
<gene>
    <name evidence="2" type="ORF">DYB26_010138</name>
</gene>
<feature type="non-terminal residue" evidence="2">
    <location>
        <position position="1"/>
    </location>
</feature>